<reference evidence="7" key="1">
    <citation type="journal article" date="2019" name="Int. J. Syst. Evol. Microbiol.">
        <title>The Global Catalogue of Microorganisms (GCM) 10K type strain sequencing project: providing services to taxonomists for standard genome sequencing and annotation.</title>
        <authorList>
            <consortium name="The Broad Institute Genomics Platform"/>
            <consortium name="The Broad Institute Genome Sequencing Center for Infectious Disease"/>
            <person name="Wu L."/>
            <person name="Ma J."/>
        </authorList>
    </citation>
    <scope>NUCLEOTIDE SEQUENCE [LARGE SCALE GENOMIC DNA]</scope>
    <source>
        <strain evidence="7">IBRC-M 10908</strain>
    </source>
</reference>
<evidence type="ECO:0000256" key="3">
    <source>
        <dbReference type="ARBA" id="ARBA00022989"/>
    </source>
</evidence>
<gene>
    <name evidence="6" type="ORF">ACFPET_09115</name>
</gene>
<keyword evidence="2 5" id="KW-0812">Transmembrane</keyword>
<dbReference type="Proteomes" id="UP001595823">
    <property type="component" value="Unassembled WGS sequence"/>
</dbReference>
<dbReference type="InterPro" id="IPR007593">
    <property type="entry name" value="CD225/Dispanin_fam"/>
</dbReference>
<feature type="transmembrane region" description="Helical" evidence="5">
    <location>
        <begin position="63"/>
        <end position="85"/>
    </location>
</feature>
<keyword evidence="3 5" id="KW-1133">Transmembrane helix</keyword>
<proteinExistence type="predicted"/>
<evidence type="ECO:0000256" key="5">
    <source>
        <dbReference type="SAM" id="Phobius"/>
    </source>
</evidence>
<comment type="caution">
    <text evidence="6">The sequence shown here is derived from an EMBL/GenBank/DDBJ whole genome shotgun (WGS) entry which is preliminary data.</text>
</comment>
<protein>
    <submittedName>
        <fullName evidence="6">CD225/dispanin family protein</fullName>
    </submittedName>
</protein>
<evidence type="ECO:0000256" key="4">
    <source>
        <dbReference type="ARBA" id="ARBA00023136"/>
    </source>
</evidence>
<dbReference type="RefSeq" id="WP_380620064.1">
    <property type="nucleotide sequence ID" value="NZ_JBHSDK010000013.1"/>
</dbReference>
<evidence type="ECO:0000313" key="7">
    <source>
        <dbReference type="Proteomes" id="UP001595823"/>
    </source>
</evidence>
<evidence type="ECO:0000256" key="2">
    <source>
        <dbReference type="ARBA" id="ARBA00022692"/>
    </source>
</evidence>
<keyword evidence="7" id="KW-1185">Reference proteome</keyword>
<evidence type="ECO:0000313" key="6">
    <source>
        <dbReference type="EMBL" id="MFC4335356.1"/>
    </source>
</evidence>
<sequence>MDHRTEAPRRTPPPDHKAVAVLSLVFFLPFGIASIIHSSRVSPQWLAGLHDEALHSSRMAKTWGLWGIAAPFVLGLGTAAIAALVTDIG</sequence>
<dbReference type="Pfam" id="PF04505">
    <property type="entry name" value="CD225"/>
    <property type="match status" value="1"/>
</dbReference>
<accession>A0ABV8TX10</accession>
<name>A0ABV8TX10_9ACTN</name>
<dbReference type="EMBL" id="JBHSDK010000013">
    <property type="protein sequence ID" value="MFC4335356.1"/>
    <property type="molecule type" value="Genomic_DNA"/>
</dbReference>
<keyword evidence="4 5" id="KW-0472">Membrane</keyword>
<evidence type="ECO:0000256" key="1">
    <source>
        <dbReference type="ARBA" id="ARBA00004370"/>
    </source>
</evidence>
<feature type="transmembrane region" description="Helical" evidence="5">
    <location>
        <begin position="18"/>
        <end position="36"/>
    </location>
</feature>
<comment type="subcellular location">
    <subcellularLocation>
        <location evidence="1">Membrane</location>
    </subcellularLocation>
</comment>
<organism evidence="6 7">
    <name type="scientific">Salininema proteolyticum</name>
    <dbReference type="NCBI Taxonomy" id="1607685"/>
    <lineage>
        <taxon>Bacteria</taxon>
        <taxon>Bacillati</taxon>
        <taxon>Actinomycetota</taxon>
        <taxon>Actinomycetes</taxon>
        <taxon>Glycomycetales</taxon>
        <taxon>Glycomycetaceae</taxon>
        <taxon>Salininema</taxon>
    </lineage>
</organism>